<gene>
    <name evidence="8" type="ORF">NBR_LOCUS18121</name>
</gene>
<dbReference type="Gene3D" id="3.40.50.2000">
    <property type="entry name" value="Glycogen Phosphorylase B"/>
    <property type="match status" value="1"/>
</dbReference>
<dbReference type="STRING" id="27835.A0A0N4YLW0"/>
<comment type="similarity">
    <text evidence="1">Belongs to the UDP-glycosyltransferase family.</text>
</comment>
<dbReference type="PANTHER" id="PTHR48043:SF143">
    <property type="entry name" value="UDP-GLUCURONOSYLTRANSFERASE"/>
    <property type="match status" value="1"/>
</dbReference>
<dbReference type="InterPro" id="IPR002213">
    <property type="entry name" value="UDP_glucos_trans"/>
</dbReference>
<dbReference type="Pfam" id="PF00201">
    <property type="entry name" value="UDPGT"/>
    <property type="match status" value="1"/>
</dbReference>
<keyword evidence="5 7" id="KW-0732">Signal</keyword>
<comment type="catalytic activity">
    <reaction evidence="6">
        <text>glucuronate acceptor + UDP-alpha-D-glucuronate = acceptor beta-D-glucuronoside + UDP + H(+)</text>
        <dbReference type="Rhea" id="RHEA:21032"/>
        <dbReference type="ChEBI" id="CHEBI:15378"/>
        <dbReference type="ChEBI" id="CHEBI:58052"/>
        <dbReference type="ChEBI" id="CHEBI:58223"/>
        <dbReference type="ChEBI" id="CHEBI:132367"/>
        <dbReference type="ChEBI" id="CHEBI:132368"/>
        <dbReference type="EC" id="2.4.1.17"/>
    </reaction>
</comment>
<dbReference type="OMA" id="WLISAQH"/>
<dbReference type="PANTHER" id="PTHR48043">
    <property type="entry name" value="EG:EG0003.4 PROTEIN-RELATED"/>
    <property type="match status" value="1"/>
</dbReference>
<dbReference type="EMBL" id="UYSL01023192">
    <property type="protein sequence ID" value="VDL81842.1"/>
    <property type="molecule type" value="Genomic_DNA"/>
</dbReference>
<keyword evidence="9" id="KW-1185">Reference proteome</keyword>
<reference evidence="8 9" key="2">
    <citation type="submission" date="2018-11" db="EMBL/GenBank/DDBJ databases">
        <authorList>
            <consortium name="Pathogen Informatics"/>
        </authorList>
    </citation>
    <scope>NUCLEOTIDE SEQUENCE [LARGE SCALE GENOMIC DNA]</scope>
</reference>
<organism evidence="10">
    <name type="scientific">Nippostrongylus brasiliensis</name>
    <name type="common">Rat hookworm</name>
    <dbReference type="NCBI Taxonomy" id="27835"/>
    <lineage>
        <taxon>Eukaryota</taxon>
        <taxon>Metazoa</taxon>
        <taxon>Ecdysozoa</taxon>
        <taxon>Nematoda</taxon>
        <taxon>Chromadorea</taxon>
        <taxon>Rhabditida</taxon>
        <taxon>Rhabditina</taxon>
        <taxon>Rhabditomorpha</taxon>
        <taxon>Strongyloidea</taxon>
        <taxon>Heligmosomidae</taxon>
        <taxon>Nippostrongylus</taxon>
    </lineage>
</organism>
<evidence type="ECO:0000313" key="9">
    <source>
        <dbReference type="Proteomes" id="UP000271162"/>
    </source>
</evidence>
<keyword evidence="4" id="KW-0808">Transferase</keyword>
<protein>
    <recommendedName>
        <fullName evidence="2">glucuronosyltransferase</fullName>
        <ecNumber evidence="2">2.4.1.17</ecNumber>
    </recommendedName>
</protein>
<dbReference type="InterPro" id="IPR050271">
    <property type="entry name" value="UDP-glycosyltransferase"/>
</dbReference>
<evidence type="ECO:0000256" key="2">
    <source>
        <dbReference type="ARBA" id="ARBA00012544"/>
    </source>
</evidence>
<dbReference type="AlphaFoldDB" id="A0A0N4YLW0"/>
<proteinExistence type="inferred from homology"/>
<dbReference type="GO" id="GO:0015020">
    <property type="term" value="F:glucuronosyltransferase activity"/>
    <property type="evidence" value="ECO:0007669"/>
    <property type="project" value="UniProtKB-EC"/>
</dbReference>
<evidence type="ECO:0000256" key="5">
    <source>
        <dbReference type="ARBA" id="ARBA00022729"/>
    </source>
</evidence>
<reference evidence="10" key="1">
    <citation type="submission" date="2017-02" db="UniProtKB">
        <authorList>
            <consortium name="WormBaseParasite"/>
        </authorList>
    </citation>
    <scope>IDENTIFICATION</scope>
</reference>
<keyword evidence="3" id="KW-0328">Glycosyltransferase</keyword>
<evidence type="ECO:0000256" key="1">
    <source>
        <dbReference type="ARBA" id="ARBA00009995"/>
    </source>
</evidence>
<evidence type="ECO:0000256" key="3">
    <source>
        <dbReference type="ARBA" id="ARBA00022676"/>
    </source>
</evidence>
<dbReference type="SUPFAM" id="SSF53756">
    <property type="entry name" value="UDP-Glycosyltransferase/glycogen phosphorylase"/>
    <property type="match status" value="1"/>
</dbReference>
<evidence type="ECO:0000256" key="6">
    <source>
        <dbReference type="ARBA" id="ARBA00047475"/>
    </source>
</evidence>
<accession>A0A0N4YLW0</accession>
<feature type="signal peptide" evidence="7">
    <location>
        <begin position="1"/>
        <end position="21"/>
    </location>
</feature>
<feature type="chain" id="PRO_5043125781" description="glucuronosyltransferase" evidence="7">
    <location>
        <begin position="22"/>
        <end position="237"/>
    </location>
</feature>
<evidence type="ECO:0000313" key="8">
    <source>
        <dbReference type="EMBL" id="VDL81842.1"/>
    </source>
</evidence>
<dbReference type="Proteomes" id="UP000271162">
    <property type="component" value="Unassembled WGS sequence"/>
</dbReference>
<evidence type="ECO:0000256" key="7">
    <source>
        <dbReference type="SAM" id="SignalP"/>
    </source>
</evidence>
<name>A0A0N4YLW0_NIPBR</name>
<evidence type="ECO:0000313" key="10">
    <source>
        <dbReference type="WBParaSite" id="NBR_0001812001-mRNA-1"/>
    </source>
</evidence>
<sequence length="237" mass="26895">MVAWLYHAAVLLWCFLAAVDAGKILVYSPSISYSHLISNGRIADALAKAGHEVVMFIPEYMSSTSHFDGAKHAKIIRLNNISTSYEEIITSGEKSIMDQERLSFLERIYFEYALSDICRALMDRREEFEKLRDFGFDAAFAEQVDLCGIGVVRYLGIKNLLWISTTPVMDAVSYNLGVPAPPSYVPTIEENDNNDVMTFWQRAFNLYMYIGAIVVHRIGTDWTSQVKYPTITMSILF</sequence>
<dbReference type="EC" id="2.4.1.17" evidence="2"/>
<evidence type="ECO:0000256" key="4">
    <source>
        <dbReference type="ARBA" id="ARBA00022679"/>
    </source>
</evidence>
<dbReference type="WBParaSite" id="NBR_0001812001-mRNA-1">
    <property type="protein sequence ID" value="NBR_0001812001-mRNA-1"/>
    <property type="gene ID" value="NBR_0001812001"/>
</dbReference>